<protein>
    <recommendedName>
        <fullName evidence="4">Secreted protein</fullName>
    </recommendedName>
</protein>
<organism evidence="2 3">
    <name type="scientific">Aulographum hederae CBS 113979</name>
    <dbReference type="NCBI Taxonomy" id="1176131"/>
    <lineage>
        <taxon>Eukaryota</taxon>
        <taxon>Fungi</taxon>
        <taxon>Dikarya</taxon>
        <taxon>Ascomycota</taxon>
        <taxon>Pezizomycotina</taxon>
        <taxon>Dothideomycetes</taxon>
        <taxon>Pleosporomycetidae</taxon>
        <taxon>Aulographales</taxon>
        <taxon>Aulographaceae</taxon>
    </lineage>
</organism>
<accession>A0A6G1H8Y3</accession>
<feature type="signal peptide" evidence="1">
    <location>
        <begin position="1"/>
        <end position="17"/>
    </location>
</feature>
<dbReference type="Proteomes" id="UP000800041">
    <property type="component" value="Unassembled WGS sequence"/>
</dbReference>
<evidence type="ECO:0000313" key="2">
    <source>
        <dbReference type="EMBL" id="KAF1989480.1"/>
    </source>
</evidence>
<dbReference type="EMBL" id="ML977145">
    <property type="protein sequence ID" value="KAF1989480.1"/>
    <property type="molecule type" value="Genomic_DNA"/>
</dbReference>
<evidence type="ECO:0000256" key="1">
    <source>
        <dbReference type="SAM" id="SignalP"/>
    </source>
</evidence>
<name>A0A6G1H8Y3_9PEZI</name>
<proteinExistence type="predicted"/>
<dbReference type="AlphaFoldDB" id="A0A6G1H8Y3"/>
<gene>
    <name evidence="2" type="ORF">K402DRAFT_273332</name>
</gene>
<feature type="chain" id="PRO_5026230023" description="Secreted protein" evidence="1">
    <location>
        <begin position="18"/>
        <end position="95"/>
    </location>
</feature>
<reference evidence="2" key="1">
    <citation type="journal article" date="2020" name="Stud. Mycol.">
        <title>101 Dothideomycetes genomes: a test case for predicting lifestyles and emergence of pathogens.</title>
        <authorList>
            <person name="Haridas S."/>
            <person name="Albert R."/>
            <person name="Binder M."/>
            <person name="Bloem J."/>
            <person name="Labutti K."/>
            <person name="Salamov A."/>
            <person name="Andreopoulos B."/>
            <person name="Baker S."/>
            <person name="Barry K."/>
            <person name="Bills G."/>
            <person name="Bluhm B."/>
            <person name="Cannon C."/>
            <person name="Castanera R."/>
            <person name="Culley D."/>
            <person name="Daum C."/>
            <person name="Ezra D."/>
            <person name="Gonzalez J."/>
            <person name="Henrissat B."/>
            <person name="Kuo A."/>
            <person name="Liang C."/>
            <person name="Lipzen A."/>
            <person name="Lutzoni F."/>
            <person name="Magnuson J."/>
            <person name="Mondo S."/>
            <person name="Nolan M."/>
            <person name="Ohm R."/>
            <person name="Pangilinan J."/>
            <person name="Park H.-J."/>
            <person name="Ramirez L."/>
            <person name="Alfaro M."/>
            <person name="Sun H."/>
            <person name="Tritt A."/>
            <person name="Yoshinaga Y."/>
            <person name="Zwiers L.-H."/>
            <person name="Turgeon B."/>
            <person name="Goodwin S."/>
            <person name="Spatafora J."/>
            <person name="Crous P."/>
            <person name="Grigoriev I."/>
        </authorList>
    </citation>
    <scope>NUCLEOTIDE SEQUENCE</scope>
    <source>
        <strain evidence="2">CBS 113979</strain>
    </source>
</reference>
<sequence>MFSLSSIWNVISMFISSRPSCLFLLLSTHCETMTKRPIIRTAEQIFSYVTPVDRLPLFHHGRASIGTEPEDTLQSFFIPCLYNLEFTLFQIQVYP</sequence>
<keyword evidence="3" id="KW-1185">Reference proteome</keyword>
<keyword evidence="1" id="KW-0732">Signal</keyword>
<evidence type="ECO:0000313" key="3">
    <source>
        <dbReference type="Proteomes" id="UP000800041"/>
    </source>
</evidence>
<evidence type="ECO:0008006" key="4">
    <source>
        <dbReference type="Google" id="ProtNLM"/>
    </source>
</evidence>